<dbReference type="RefSeq" id="WP_194504011.1">
    <property type="nucleotide sequence ID" value="NZ_JADIVZ010000007.1"/>
</dbReference>
<keyword evidence="1" id="KW-0732">Signal</keyword>
<dbReference type="AlphaFoldDB" id="A0A930V135"/>
<dbReference type="PANTHER" id="PTHR42678">
    <property type="entry name" value="AMIDASE"/>
    <property type="match status" value="1"/>
</dbReference>
<gene>
    <name evidence="3" type="ORF">ISG29_13690</name>
</gene>
<dbReference type="PANTHER" id="PTHR42678:SF34">
    <property type="entry name" value="OS04G0183300 PROTEIN"/>
    <property type="match status" value="1"/>
</dbReference>
<feature type="domain" description="Amidase" evidence="2">
    <location>
        <begin position="58"/>
        <end position="512"/>
    </location>
</feature>
<dbReference type="Pfam" id="PF01425">
    <property type="entry name" value="Amidase"/>
    <property type="match status" value="1"/>
</dbReference>
<evidence type="ECO:0000313" key="3">
    <source>
        <dbReference type="EMBL" id="MBF4162745.1"/>
    </source>
</evidence>
<feature type="signal peptide" evidence="1">
    <location>
        <begin position="1"/>
        <end position="20"/>
    </location>
</feature>
<evidence type="ECO:0000259" key="2">
    <source>
        <dbReference type="Pfam" id="PF01425"/>
    </source>
</evidence>
<reference evidence="3" key="1">
    <citation type="submission" date="2020-11" db="EMBL/GenBank/DDBJ databases">
        <title>Nocardioides sp. CBS4Y-1, whole genome shotgun sequence.</title>
        <authorList>
            <person name="Tuo L."/>
        </authorList>
    </citation>
    <scope>NUCLEOTIDE SEQUENCE</scope>
    <source>
        <strain evidence="3">CBS4Y-1</strain>
    </source>
</reference>
<dbReference type="Gene3D" id="3.90.1300.10">
    <property type="entry name" value="Amidase signature (AS) domain"/>
    <property type="match status" value="1"/>
</dbReference>
<dbReference type="InterPro" id="IPR023631">
    <property type="entry name" value="Amidase_dom"/>
</dbReference>
<feature type="chain" id="PRO_5039565559" evidence="1">
    <location>
        <begin position="21"/>
        <end position="535"/>
    </location>
</feature>
<comment type="caution">
    <text evidence="3">The sequence shown here is derived from an EMBL/GenBank/DDBJ whole genome shotgun (WGS) entry which is preliminary data.</text>
</comment>
<organism evidence="3 4">
    <name type="scientific">Nocardioides acrostichi</name>
    <dbReference type="NCBI Taxonomy" id="2784339"/>
    <lineage>
        <taxon>Bacteria</taxon>
        <taxon>Bacillati</taxon>
        <taxon>Actinomycetota</taxon>
        <taxon>Actinomycetes</taxon>
        <taxon>Propionibacteriales</taxon>
        <taxon>Nocardioidaceae</taxon>
        <taxon>Nocardioides</taxon>
    </lineage>
</organism>
<dbReference type="EMBL" id="JADIVZ010000007">
    <property type="protein sequence ID" value="MBF4162745.1"/>
    <property type="molecule type" value="Genomic_DNA"/>
</dbReference>
<dbReference type="InterPro" id="IPR036928">
    <property type="entry name" value="AS_sf"/>
</dbReference>
<dbReference type="PROSITE" id="PS51257">
    <property type="entry name" value="PROKAR_LIPOPROTEIN"/>
    <property type="match status" value="1"/>
</dbReference>
<evidence type="ECO:0000313" key="4">
    <source>
        <dbReference type="Proteomes" id="UP000656804"/>
    </source>
</evidence>
<evidence type="ECO:0000256" key="1">
    <source>
        <dbReference type="SAM" id="SignalP"/>
    </source>
</evidence>
<protein>
    <submittedName>
        <fullName evidence="3">Amidase</fullName>
    </submittedName>
</protein>
<proteinExistence type="predicted"/>
<name>A0A930V135_9ACTN</name>
<dbReference type="SUPFAM" id="SSF75304">
    <property type="entry name" value="Amidase signature (AS) enzymes"/>
    <property type="match status" value="1"/>
</dbReference>
<keyword evidence="4" id="KW-1185">Reference proteome</keyword>
<accession>A0A930V135</accession>
<dbReference type="Proteomes" id="UP000656804">
    <property type="component" value="Unassembled WGS sequence"/>
</dbReference>
<sequence length="535" mass="54760">MPPRLLSLLAATALAGAVLAGCSSEQEAQQHQPFDPAGKTLAQLESALDSGAVTSVDLVDYYLGRIRADNHQGAAIDAVTSLDDDALDNAAAADAARADGEDAGPLAGIPFLVKDNYDVEGMATTGGSAALTGNIATSNAAIVQDLVDAGGIVLGKTNMSELAASYGWLGYSSAGGQTKNPWDLDRDASGSSSGSAAAVAAGFAPYALGSDTGGSIRGPANVTGTVGMRVTFGHTSRDGVMPLASDFDVTGVITRTVADQALVLDAITGPDEDDPATADAPTSVDYADDLDHDALDGASIGVVTNFAGDNADVDAVFADTVRAFRRAGASTVRINLPTKYEKLWSSVMGPVGNAEFVSEWEAFMQDAPQGVPATVKELIRASKALADTDQPVNPGRISGYESAEAAAGTLDSPKVQRILTTTMPQLRAQLEKLMAARGVSALALPTMTCPASVIHDVTDDTYECTSDDTYAGEYISSSTHLPDLTVPAGTDSHGLPVGVSFVGPADSEGTLLGLGAAWEEISPFQPMTTPTALEN</sequence>